<dbReference type="Proteomes" id="UP000799777">
    <property type="component" value="Unassembled WGS sequence"/>
</dbReference>
<sequence>MAGGQPQRPARPTAHKVLSPSLYNDPSYCHTWMDWAETRMQELWKMFVNADMARDVAGQEETDKITKMQQKHDEKLCLLRNGHVEAKRKHDNQKASDVDAKTAALTKREKDLREARLRMERIEAESATYDSLCKDVKRVGERINEAIREMKSLTSGKGRPEQAFKRWEGTHCTAEIKTMFQKIIIQ</sequence>
<name>A0A9P4HAZ5_9PLEO</name>
<dbReference type="OrthoDB" id="3799675at2759"/>
<reference evidence="1" key="1">
    <citation type="journal article" date="2020" name="Stud. Mycol.">
        <title>101 Dothideomycetes genomes: a test case for predicting lifestyles and emergence of pathogens.</title>
        <authorList>
            <person name="Haridas S."/>
            <person name="Albert R."/>
            <person name="Binder M."/>
            <person name="Bloem J."/>
            <person name="Labutti K."/>
            <person name="Salamov A."/>
            <person name="Andreopoulos B."/>
            <person name="Baker S."/>
            <person name="Barry K."/>
            <person name="Bills G."/>
            <person name="Bluhm B."/>
            <person name="Cannon C."/>
            <person name="Castanera R."/>
            <person name="Culley D."/>
            <person name="Daum C."/>
            <person name="Ezra D."/>
            <person name="Gonzalez J."/>
            <person name="Henrissat B."/>
            <person name="Kuo A."/>
            <person name="Liang C."/>
            <person name="Lipzen A."/>
            <person name="Lutzoni F."/>
            <person name="Magnuson J."/>
            <person name="Mondo S."/>
            <person name="Nolan M."/>
            <person name="Ohm R."/>
            <person name="Pangilinan J."/>
            <person name="Park H.-J."/>
            <person name="Ramirez L."/>
            <person name="Alfaro M."/>
            <person name="Sun H."/>
            <person name="Tritt A."/>
            <person name="Yoshinaga Y."/>
            <person name="Zwiers L.-H."/>
            <person name="Turgeon B."/>
            <person name="Goodwin S."/>
            <person name="Spatafora J."/>
            <person name="Crous P."/>
            <person name="Grigoriev I."/>
        </authorList>
    </citation>
    <scope>NUCLEOTIDE SEQUENCE</scope>
    <source>
        <strain evidence="1">CBS 110217</strain>
    </source>
</reference>
<evidence type="ECO:0000313" key="2">
    <source>
        <dbReference type="Proteomes" id="UP000799777"/>
    </source>
</evidence>
<dbReference type="AlphaFoldDB" id="A0A9P4HAZ5"/>
<accession>A0A9P4HAZ5</accession>
<proteinExistence type="predicted"/>
<dbReference type="EMBL" id="ML978182">
    <property type="protein sequence ID" value="KAF2031328.1"/>
    <property type="molecule type" value="Genomic_DNA"/>
</dbReference>
<protein>
    <submittedName>
        <fullName evidence="1">Uncharacterized protein</fullName>
    </submittedName>
</protein>
<gene>
    <name evidence="1" type="ORF">EK21DRAFT_111150</name>
</gene>
<comment type="caution">
    <text evidence="1">The sequence shown here is derived from an EMBL/GenBank/DDBJ whole genome shotgun (WGS) entry which is preliminary data.</text>
</comment>
<evidence type="ECO:0000313" key="1">
    <source>
        <dbReference type="EMBL" id="KAF2031328.1"/>
    </source>
</evidence>
<keyword evidence="2" id="KW-1185">Reference proteome</keyword>
<organism evidence="1 2">
    <name type="scientific">Setomelanomma holmii</name>
    <dbReference type="NCBI Taxonomy" id="210430"/>
    <lineage>
        <taxon>Eukaryota</taxon>
        <taxon>Fungi</taxon>
        <taxon>Dikarya</taxon>
        <taxon>Ascomycota</taxon>
        <taxon>Pezizomycotina</taxon>
        <taxon>Dothideomycetes</taxon>
        <taxon>Pleosporomycetidae</taxon>
        <taxon>Pleosporales</taxon>
        <taxon>Pleosporineae</taxon>
        <taxon>Phaeosphaeriaceae</taxon>
        <taxon>Setomelanomma</taxon>
    </lineage>
</organism>